<proteinExistence type="predicted"/>
<dbReference type="Proteomes" id="UP001058429">
    <property type="component" value="Chromosome"/>
</dbReference>
<dbReference type="GeneID" id="75138326"/>
<evidence type="ECO:0000313" key="3">
    <source>
        <dbReference type="Proteomes" id="UP001058429"/>
    </source>
</evidence>
<accession>A0A9Q9N1D8</accession>
<evidence type="ECO:0000313" key="2">
    <source>
        <dbReference type="EMBL" id="UXC64535.1"/>
    </source>
</evidence>
<sequence>MDAFAHSKLQIPTKINPVMTLSFMPLSVIPELKITDMGLVDVNNFKFVPLEYKD</sequence>
<feature type="domain" description="Adenine deaminase C-terminal" evidence="1">
    <location>
        <begin position="6"/>
        <end position="46"/>
    </location>
</feature>
<dbReference type="InterPro" id="IPR026912">
    <property type="entry name" value="Adenine_deam_C"/>
</dbReference>
<dbReference type="Pfam" id="PF13382">
    <property type="entry name" value="Adenine_deam_C"/>
    <property type="match status" value="1"/>
</dbReference>
<dbReference type="EMBL" id="CP104396">
    <property type="protein sequence ID" value="UXC64535.1"/>
    <property type="molecule type" value="Genomic_DNA"/>
</dbReference>
<gene>
    <name evidence="2" type="ORF">N4562_10695</name>
</gene>
<dbReference type="RefSeq" id="WP_225365309.1">
    <property type="nucleotide sequence ID" value="NZ_BLAN01000130.1"/>
</dbReference>
<protein>
    <recommendedName>
        <fullName evidence="1">Adenine deaminase C-terminal domain-containing protein</fullName>
    </recommendedName>
</protein>
<name>A0A9Q9N1D8_9LACO</name>
<dbReference type="AlphaFoldDB" id="A0A9Q9N1D8"/>
<evidence type="ECO:0000259" key="1">
    <source>
        <dbReference type="Pfam" id="PF13382"/>
    </source>
</evidence>
<organism evidence="2 3">
    <name type="scientific">Ligilactobacillus agilis</name>
    <dbReference type="NCBI Taxonomy" id="1601"/>
    <lineage>
        <taxon>Bacteria</taxon>
        <taxon>Bacillati</taxon>
        <taxon>Bacillota</taxon>
        <taxon>Bacilli</taxon>
        <taxon>Lactobacillales</taxon>
        <taxon>Lactobacillaceae</taxon>
        <taxon>Ligilactobacillus</taxon>
    </lineage>
</organism>
<reference evidence="2" key="1">
    <citation type="submission" date="2022-09" db="EMBL/GenBank/DDBJ databases">
        <title>Complete genome of Ligilactobacillus agilis AM_LB6, isolated from chicken feces.</title>
        <authorList>
            <person name="den Bakker H.C."/>
            <person name="Mann A."/>
        </authorList>
    </citation>
    <scope>NUCLEOTIDE SEQUENCE</scope>
    <source>
        <strain evidence="2">AM_LB6</strain>
    </source>
</reference>